<protein>
    <submittedName>
        <fullName evidence="1">Uncharacterized protein</fullName>
    </submittedName>
</protein>
<evidence type="ECO:0000313" key="2">
    <source>
        <dbReference type="Proteomes" id="UP001604277"/>
    </source>
</evidence>
<sequence>MTAPPPVVATAMSPQPPPANNNVDYFFELEKGVGMVLQSLQLMLGKVEDLERLRIEEQQGAYRRKNDDNLTGGFAGGDYYKVPEKFPPVSIPSGPPGYWPEKQFAGGVFPSSTINAK</sequence>
<gene>
    <name evidence="1" type="ORF">Fot_08890</name>
</gene>
<dbReference type="AlphaFoldDB" id="A0ABD1WCZ5"/>
<keyword evidence="2" id="KW-1185">Reference proteome</keyword>
<dbReference type="EMBL" id="JBFOLJ010000003">
    <property type="protein sequence ID" value="KAL2547360.1"/>
    <property type="molecule type" value="Genomic_DNA"/>
</dbReference>
<dbReference type="Proteomes" id="UP001604277">
    <property type="component" value="Unassembled WGS sequence"/>
</dbReference>
<accession>A0ABD1WCZ5</accession>
<organism evidence="1 2">
    <name type="scientific">Forsythia ovata</name>
    <dbReference type="NCBI Taxonomy" id="205694"/>
    <lineage>
        <taxon>Eukaryota</taxon>
        <taxon>Viridiplantae</taxon>
        <taxon>Streptophyta</taxon>
        <taxon>Embryophyta</taxon>
        <taxon>Tracheophyta</taxon>
        <taxon>Spermatophyta</taxon>
        <taxon>Magnoliopsida</taxon>
        <taxon>eudicotyledons</taxon>
        <taxon>Gunneridae</taxon>
        <taxon>Pentapetalae</taxon>
        <taxon>asterids</taxon>
        <taxon>lamiids</taxon>
        <taxon>Lamiales</taxon>
        <taxon>Oleaceae</taxon>
        <taxon>Forsythieae</taxon>
        <taxon>Forsythia</taxon>
    </lineage>
</organism>
<comment type="caution">
    <text evidence="1">The sequence shown here is derived from an EMBL/GenBank/DDBJ whole genome shotgun (WGS) entry which is preliminary data.</text>
</comment>
<name>A0ABD1WCZ5_9LAMI</name>
<proteinExistence type="predicted"/>
<reference evidence="2" key="1">
    <citation type="submission" date="2024-07" db="EMBL/GenBank/DDBJ databases">
        <title>Two chromosome-level genome assemblies of Korean endemic species Abeliophyllum distichum and Forsythia ovata (Oleaceae).</title>
        <authorList>
            <person name="Jang H."/>
        </authorList>
    </citation>
    <scope>NUCLEOTIDE SEQUENCE [LARGE SCALE GENOMIC DNA]</scope>
</reference>
<evidence type="ECO:0000313" key="1">
    <source>
        <dbReference type="EMBL" id="KAL2547360.1"/>
    </source>
</evidence>